<dbReference type="Proteomes" id="UP001233172">
    <property type="component" value="Unassembled WGS sequence"/>
</dbReference>
<feature type="non-terminal residue" evidence="1">
    <location>
        <position position="1"/>
    </location>
</feature>
<gene>
    <name evidence="1" type="ORF">Bpfe_026989</name>
</gene>
<dbReference type="EMBL" id="JASAOG010000213">
    <property type="protein sequence ID" value="KAK0043728.1"/>
    <property type="molecule type" value="Genomic_DNA"/>
</dbReference>
<name>A0AAD8EY60_BIOPF</name>
<keyword evidence="2" id="KW-1185">Reference proteome</keyword>
<sequence>SLSSQSSLPLPPCPPLPHHNHDVVWCSGNDESQDYGARVSFYGCTNTRVDLSVVSFH</sequence>
<accession>A0AAD8EY60</accession>
<comment type="caution">
    <text evidence="1">The sequence shown here is derived from an EMBL/GenBank/DDBJ whole genome shotgun (WGS) entry which is preliminary data.</text>
</comment>
<protein>
    <submittedName>
        <fullName evidence="1">Uncharacterized protein</fullName>
    </submittedName>
</protein>
<reference evidence="1" key="2">
    <citation type="submission" date="2023-04" db="EMBL/GenBank/DDBJ databases">
        <authorList>
            <person name="Bu L."/>
            <person name="Lu L."/>
            <person name="Laidemitt M.R."/>
            <person name="Zhang S.M."/>
            <person name="Mutuku M."/>
            <person name="Mkoji G."/>
            <person name="Steinauer M."/>
            <person name="Loker E.S."/>
        </authorList>
    </citation>
    <scope>NUCLEOTIDE SEQUENCE</scope>
    <source>
        <strain evidence="1">KasaAsao</strain>
        <tissue evidence="1">Whole Snail</tissue>
    </source>
</reference>
<proteinExistence type="predicted"/>
<dbReference type="AlphaFoldDB" id="A0AAD8EY60"/>
<evidence type="ECO:0000313" key="1">
    <source>
        <dbReference type="EMBL" id="KAK0043728.1"/>
    </source>
</evidence>
<evidence type="ECO:0000313" key="2">
    <source>
        <dbReference type="Proteomes" id="UP001233172"/>
    </source>
</evidence>
<reference evidence="1" key="1">
    <citation type="journal article" date="2023" name="PLoS Negl. Trop. Dis.">
        <title>A genome sequence for Biomphalaria pfeifferi, the major vector snail for the human-infecting parasite Schistosoma mansoni.</title>
        <authorList>
            <person name="Bu L."/>
            <person name="Lu L."/>
            <person name="Laidemitt M.R."/>
            <person name="Zhang S.M."/>
            <person name="Mutuku M."/>
            <person name="Mkoji G."/>
            <person name="Steinauer M."/>
            <person name="Loker E.S."/>
        </authorList>
    </citation>
    <scope>NUCLEOTIDE SEQUENCE</scope>
    <source>
        <strain evidence="1">KasaAsao</strain>
    </source>
</reference>
<organism evidence="1 2">
    <name type="scientific">Biomphalaria pfeifferi</name>
    <name type="common">Bloodfluke planorb</name>
    <name type="synonym">Freshwater snail</name>
    <dbReference type="NCBI Taxonomy" id="112525"/>
    <lineage>
        <taxon>Eukaryota</taxon>
        <taxon>Metazoa</taxon>
        <taxon>Spiralia</taxon>
        <taxon>Lophotrochozoa</taxon>
        <taxon>Mollusca</taxon>
        <taxon>Gastropoda</taxon>
        <taxon>Heterobranchia</taxon>
        <taxon>Euthyneura</taxon>
        <taxon>Panpulmonata</taxon>
        <taxon>Hygrophila</taxon>
        <taxon>Lymnaeoidea</taxon>
        <taxon>Planorbidae</taxon>
        <taxon>Biomphalaria</taxon>
    </lineage>
</organism>